<dbReference type="PIRSF" id="PIRSF002094">
    <property type="entry name" value="OMP26_Skp"/>
    <property type="match status" value="1"/>
</dbReference>
<protein>
    <submittedName>
        <fullName evidence="5">OmpH family outer membrane protein</fullName>
    </submittedName>
</protein>
<dbReference type="GO" id="GO:0051082">
    <property type="term" value="F:unfolded protein binding"/>
    <property type="evidence" value="ECO:0007669"/>
    <property type="project" value="InterPro"/>
</dbReference>
<dbReference type="RefSeq" id="WP_028311278.1">
    <property type="nucleotide sequence ID" value="NZ_AXWS01000008.1"/>
</dbReference>
<dbReference type="PANTHER" id="PTHR35089">
    <property type="entry name" value="CHAPERONE PROTEIN SKP"/>
    <property type="match status" value="1"/>
</dbReference>
<dbReference type="AlphaFoldDB" id="A0A8B6X3Q3"/>
<comment type="similarity">
    <text evidence="2">Belongs to the skp family.</text>
</comment>
<organism evidence="4 5">
    <name type="scientific">Derxia gummosa DSM 723</name>
    <dbReference type="NCBI Taxonomy" id="1121388"/>
    <lineage>
        <taxon>Bacteria</taxon>
        <taxon>Pseudomonadati</taxon>
        <taxon>Pseudomonadota</taxon>
        <taxon>Betaproteobacteria</taxon>
        <taxon>Burkholderiales</taxon>
        <taxon>Alcaligenaceae</taxon>
        <taxon>Derxia</taxon>
    </lineage>
</organism>
<dbReference type="GO" id="GO:0050821">
    <property type="term" value="P:protein stabilization"/>
    <property type="evidence" value="ECO:0007669"/>
    <property type="project" value="TreeGrafter"/>
</dbReference>
<reference evidence="5" key="1">
    <citation type="journal article" date="1990" name="FEBS Lett.">
        <title>Bacterial 'histone-like protein I' (HLP-I) is an outer membrane constituent?</title>
        <authorList>
            <person name="Hirvas L."/>
            <person name="Coleman J."/>
            <person name="Koski P."/>
            <person name="Vaara M."/>
        </authorList>
    </citation>
    <scope>NUCLEOTIDE SEQUENCE</scope>
</reference>
<dbReference type="PANTHER" id="PTHR35089:SF1">
    <property type="entry name" value="CHAPERONE PROTEIN SKP"/>
    <property type="match status" value="1"/>
</dbReference>
<evidence type="ECO:0000256" key="1">
    <source>
        <dbReference type="ARBA" id="ARBA00022729"/>
    </source>
</evidence>
<accession>A0A8B6X3Q3</accession>
<proteinExistence type="inferred from homology"/>
<dbReference type="Pfam" id="PF03938">
    <property type="entry name" value="OmpH"/>
    <property type="match status" value="1"/>
</dbReference>
<evidence type="ECO:0000313" key="4">
    <source>
        <dbReference type="Proteomes" id="UP000675920"/>
    </source>
</evidence>
<dbReference type="InterPro" id="IPR024930">
    <property type="entry name" value="Skp_dom_sf"/>
</dbReference>
<evidence type="ECO:0000256" key="2">
    <source>
        <dbReference type="PIRNR" id="PIRNR002094"/>
    </source>
</evidence>
<dbReference type="GO" id="GO:0005829">
    <property type="term" value="C:cytosol"/>
    <property type="evidence" value="ECO:0007669"/>
    <property type="project" value="TreeGrafter"/>
</dbReference>
<dbReference type="SUPFAM" id="SSF111384">
    <property type="entry name" value="OmpH-like"/>
    <property type="match status" value="1"/>
</dbReference>
<dbReference type="OrthoDB" id="5294628at2"/>
<dbReference type="Gene3D" id="3.30.910.20">
    <property type="entry name" value="Skp domain"/>
    <property type="match status" value="1"/>
</dbReference>
<feature type="chain" id="PRO_5034138571" evidence="3">
    <location>
        <begin position="27"/>
        <end position="176"/>
    </location>
</feature>
<name>A0A8B6X3Q3_9BURK</name>
<feature type="signal peptide" evidence="3">
    <location>
        <begin position="1"/>
        <end position="26"/>
    </location>
</feature>
<dbReference type="SMART" id="SM00935">
    <property type="entry name" value="OmpH"/>
    <property type="match status" value="1"/>
</dbReference>
<sequence>MFLTRTISTQLAGVAAGILLSLPAVASADEPLKVGFVSTERVMRDSAPAKAAQQRLEADFAKRQKELEDMAARLKAASDKLDKDAAILTDSDRARRQKDLADQDRDFQRRQRELREDLNQRRNEEITALLDRANKVIKQIAESEKYDLILQESVYFSPRIDITDKVLKQLNQQGAK</sequence>
<keyword evidence="4" id="KW-1185">Reference proteome</keyword>
<dbReference type="Proteomes" id="UP000675920">
    <property type="component" value="Unplaced"/>
</dbReference>
<keyword evidence="1 3" id="KW-0732">Signal</keyword>
<dbReference type="InterPro" id="IPR005632">
    <property type="entry name" value="Chaperone_Skp"/>
</dbReference>
<reference evidence="5" key="2">
    <citation type="submission" date="2025-08" db="UniProtKB">
        <authorList>
            <consortium name="RefSeq"/>
        </authorList>
    </citation>
    <scope>IDENTIFICATION</scope>
</reference>
<evidence type="ECO:0000256" key="3">
    <source>
        <dbReference type="SAM" id="SignalP"/>
    </source>
</evidence>
<evidence type="ECO:0000313" key="5">
    <source>
        <dbReference type="RefSeq" id="WP_028311278.1"/>
    </source>
</evidence>